<keyword evidence="2" id="KW-1185">Reference proteome</keyword>
<name>A0AAW0BHD5_9AGAR</name>
<accession>A0AAW0BHD5</accession>
<gene>
    <name evidence="1" type="ORF">R3P38DRAFT_2952138</name>
</gene>
<reference evidence="1 2" key="1">
    <citation type="journal article" date="2024" name="J Genomics">
        <title>Draft genome sequencing and assembly of Favolaschia claudopus CIRM-BRFM 2984 isolated from oak limbs.</title>
        <authorList>
            <person name="Navarro D."/>
            <person name="Drula E."/>
            <person name="Chaduli D."/>
            <person name="Cazenave R."/>
            <person name="Ahrendt S."/>
            <person name="Wang J."/>
            <person name="Lipzen A."/>
            <person name="Daum C."/>
            <person name="Barry K."/>
            <person name="Grigoriev I.V."/>
            <person name="Favel A."/>
            <person name="Rosso M.N."/>
            <person name="Martin F."/>
        </authorList>
    </citation>
    <scope>NUCLEOTIDE SEQUENCE [LARGE SCALE GENOMIC DNA]</scope>
    <source>
        <strain evidence="1 2">CIRM-BRFM 2984</strain>
    </source>
</reference>
<comment type="caution">
    <text evidence="1">The sequence shown here is derived from an EMBL/GenBank/DDBJ whole genome shotgun (WGS) entry which is preliminary data.</text>
</comment>
<dbReference type="SUPFAM" id="SSF52047">
    <property type="entry name" value="RNI-like"/>
    <property type="match status" value="1"/>
</dbReference>
<evidence type="ECO:0000313" key="2">
    <source>
        <dbReference type="Proteomes" id="UP001362999"/>
    </source>
</evidence>
<dbReference type="EMBL" id="JAWWNJ010000034">
    <property type="protein sequence ID" value="KAK7024989.1"/>
    <property type="molecule type" value="Genomic_DNA"/>
</dbReference>
<organism evidence="1 2">
    <name type="scientific">Favolaschia claudopus</name>
    <dbReference type="NCBI Taxonomy" id="2862362"/>
    <lineage>
        <taxon>Eukaryota</taxon>
        <taxon>Fungi</taxon>
        <taxon>Dikarya</taxon>
        <taxon>Basidiomycota</taxon>
        <taxon>Agaricomycotina</taxon>
        <taxon>Agaricomycetes</taxon>
        <taxon>Agaricomycetidae</taxon>
        <taxon>Agaricales</taxon>
        <taxon>Marasmiineae</taxon>
        <taxon>Mycenaceae</taxon>
        <taxon>Favolaschia</taxon>
    </lineage>
</organism>
<proteinExistence type="predicted"/>
<evidence type="ECO:0000313" key="1">
    <source>
        <dbReference type="EMBL" id="KAK7024989.1"/>
    </source>
</evidence>
<protein>
    <recommendedName>
        <fullName evidence="3">F-box domain-containing protein</fullName>
    </recommendedName>
</protein>
<evidence type="ECO:0008006" key="3">
    <source>
        <dbReference type="Google" id="ProtNLM"/>
    </source>
</evidence>
<dbReference type="Proteomes" id="UP001362999">
    <property type="component" value="Unassembled WGS sequence"/>
</dbReference>
<sequence length="400" mass="45126">MTSSLPPELLDAIVQEIRDVETLKECSLVSSTMRYFCQRLLLRYMTVDANNYCSACELLTHSPHVAEYVTFLTIGALHDVMDSAKAESFRQVLSKLQNVRVCMLDGRWYPSVVSNYAHLSWIPQPIFDFLTRLPLRELRLTHIILTPALFWSLFRAVSTISLRAVSLDEEADHEIAIPPPARSTDVTSLSLGGMRVGEFLARPQNISCVAGLRHLSIDGFANERMWVRALIEASCNTLEHIQFDCPDYFGTAPPTLPHLPRLRVIQVSFPGAIVATAKISLISATIRTLSAFAAPQISPVLAQLKIKLWAHREDAMDADLYDPLMKTLDQAFVSHTMAPCIHWNLAKREGDQIDLRFFADKVRRKMPLLFKARRLSVQEYVASRMWGRRDGLTLDVSAGF</sequence>
<dbReference type="AlphaFoldDB" id="A0AAW0BHD5"/>